<dbReference type="EMBL" id="CP092428">
    <property type="protein sequence ID" value="ULP40018.1"/>
    <property type="molecule type" value="Genomic_DNA"/>
</dbReference>
<gene>
    <name evidence="1" type="ORF">H7H73_26905</name>
    <name evidence="2" type="ORF">MJO55_28140</name>
</gene>
<dbReference type="RefSeq" id="WP_239736447.1">
    <property type="nucleotide sequence ID" value="NZ_CP092428.2"/>
</dbReference>
<dbReference type="AlphaFoldDB" id="A0A9X3BJX2"/>
<protein>
    <submittedName>
        <fullName evidence="1">Uncharacterized protein</fullName>
    </submittedName>
</protein>
<sequence>MIRPRQRLHAVSVVDYRGGSACAGTTRCAGDSALIAAAWIESLHSRAQRHAERHLRIA</sequence>
<keyword evidence="2" id="KW-0614">Plasmid</keyword>
<name>A0A9X3BJX2_9MYCO</name>
<reference evidence="1" key="1">
    <citation type="submission" date="2020-07" db="EMBL/GenBank/DDBJ databases">
        <authorList>
            <person name="Pettersson B.M.F."/>
            <person name="Behra P.R.K."/>
            <person name="Ramesh M."/>
            <person name="Das S."/>
            <person name="Dasgupta S."/>
            <person name="Kirsebom L.A."/>
        </authorList>
    </citation>
    <scope>NUCLEOTIDE SEQUENCE</scope>
    <source>
        <strain evidence="1">DSM 45406</strain>
    </source>
</reference>
<evidence type="ECO:0000313" key="3">
    <source>
        <dbReference type="Proteomes" id="UP001055159"/>
    </source>
</evidence>
<organism evidence="1 4">
    <name type="scientific">Mycolicibacterium rufum</name>
    <dbReference type="NCBI Taxonomy" id="318424"/>
    <lineage>
        <taxon>Bacteria</taxon>
        <taxon>Bacillati</taxon>
        <taxon>Actinomycetota</taxon>
        <taxon>Actinomycetes</taxon>
        <taxon>Mycobacteriales</taxon>
        <taxon>Mycobacteriaceae</taxon>
        <taxon>Mycolicibacterium</taxon>
    </lineage>
</organism>
<dbReference type="EMBL" id="JACKRN010000864">
    <property type="protein sequence ID" value="MCV7073404.1"/>
    <property type="molecule type" value="Genomic_DNA"/>
</dbReference>
<reference evidence="1" key="2">
    <citation type="journal article" date="2022" name="BMC Genomics">
        <title>Comparative genome analysis of mycobacteria focusing on tRNA and non-coding RNA.</title>
        <authorList>
            <person name="Behra P.R.K."/>
            <person name="Pettersson B.M.F."/>
            <person name="Ramesh M."/>
            <person name="Das S."/>
            <person name="Dasgupta S."/>
            <person name="Kirsebom L.A."/>
        </authorList>
    </citation>
    <scope>NUCLEOTIDE SEQUENCE</scope>
    <source>
        <strain evidence="1">DSM 45406</strain>
    </source>
</reference>
<dbReference type="Proteomes" id="UP001055159">
    <property type="component" value="Plasmid unnamed"/>
</dbReference>
<reference evidence="2" key="3">
    <citation type="submission" date="2022-08" db="EMBL/GenBank/DDBJ databases">
        <title>Whole genome sequencing of non-tuberculosis mycobacteria type-strains.</title>
        <authorList>
            <person name="Igarashi Y."/>
            <person name="Osugi A."/>
            <person name="Mitarai S."/>
        </authorList>
    </citation>
    <scope>NUCLEOTIDE SEQUENCE</scope>
    <source>
        <strain evidence="2">JCM 16372</strain>
        <plasmid evidence="2">unnamed</plasmid>
    </source>
</reference>
<evidence type="ECO:0000313" key="4">
    <source>
        <dbReference type="Proteomes" id="UP001140272"/>
    </source>
</evidence>
<evidence type="ECO:0000313" key="1">
    <source>
        <dbReference type="EMBL" id="MCV7073404.1"/>
    </source>
</evidence>
<keyword evidence="3" id="KW-1185">Reference proteome</keyword>
<evidence type="ECO:0000313" key="2">
    <source>
        <dbReference type="EMBL" id="ULP40018.1"/>
    </source>
</evidence>
<geneLocation type="plasmid" evidence="2 3">
    <name>unnamed</name>
</geneLocation>
<dbReference type="Proteomes" id="UP001140272">
    <property type="component" value="Unassembled WGS sequence"/>
</dbReference>
<proteinExistence type="predicted"/>
<accession>A0A9X3BJX2</accession>